<dbReference type="PANTHER" id="PTHR43689:SF8">
    <property type="entry name" value="ALPHA_BETA-HYDROLASES SUPERFAMILY PROTEIN"/>
    <property type="match status" value="1"/>
</dbReference>
<feature type="signal peptide" evidence="1">
    <location>
        <begin position="1"/>
        <end position="29"/>
    </location>
</feature>
<dbReference type="GO" id="GO:0016787">
    <property type="term" value="F:hydrolase activity"/>
    <property type="evidence" value="ECO:0007669"/>
    <property type="project" value="UniProtKB-KW"/>
</dbReference>
<evidence type="ECO:0000259" key="2">
    <source>
        <dbReference type="Pfam" id="PF00561"/>
    </source>
</evidence>
<dbReference type="AlphaFoldDB" id="A0A4Y9SBR3"/>
<dbReference type="Gene3D" id="3.40.50.1820">
    <property type="entry name" value="alpha/beta hydrolase"/>
    <property type="match status" value="1"/>
</dbReference>
<comment type="caution">
    <text evidence="3">The sequence shown here is derived from an EMBL/GenBank/DDBJ whole genome shotgun (WGS) entry which is preliminary data.</text>
</comment>
<dbReference type="EMBL" id="SPVG01000211">
    <property type="protein sequence ID" value="TFW17189.1"/>
    <property type="molecule type" value="Genomic_DNA"/>
</dbReference>
<feature type="chain" id="PRO_5021380736" evidence="1">
    <location>
        <begin position="30"/>
        <end position="274"/>
    </location>
</feature>
<protein>
    <submittedName>
        <fullName evidence="3">Alpha/beta fold hydrolase</fullName>
    </submittedName>
</protein>
<keyword evidence="1" id="KW-0732">Signal</keyword>
<dbReference type="InterPro" id="IPR029058">
    <property type="entry name" value="AB_hydrolase_fold"/>
</dbReference>
<evidence type="ECO:0000313" key="3">
    <source>
        <dbReference type="EMBL" id="TFW17189.1"/>
    </source>
</evidence>
<feature type="domain" description="AB hydrolase-1" evidence="2">
    <location>
        <begin position="55"/>
        <end position="159"/>
    </location>
</feature>
<dbReference type="Pfam" id="PF00561">
    <property type="entry name" value="Abhydrolase_1"/>
    <property type="match status" value="1"/>
</dbReference>
<keyword evidence="3" id="KW-0378">Hydrolase</keyword>
<evidence type="ECO:0000313" key="4">
    <source>
        <dbReference type="Proteomes" id="UP000297729"/>
    </source>
</evidence>
<dbReference type="PRINTS" id="PR00111">
    <property type="entry name" value="ABHYDROLASE"/>
</dbReference>
<sequence>MSFSSGKDVMIMRSVAVMAGLWCAGQALAATVTTELIDGRAVEMISVKNPAAKAVVVFENGSRATVDKWDKVIDAIAPQASVFAYNRPGYGKSAETDAPRDGLTIVEQLRAQLRQQGLRPPYILVGHSLGGLYMQLFAKRHPEEVSGIVLVDSLYPRVIKKQEDFPLLTRVGARLFFSSMVRKEINSIDETSEQVLAQGSIDDKPLIRLVNQPRGATAIPVDFGVVNKDPQTVAFVKALYPQAKTVFVDSDHQMQTATPQAVIDAIKEMIVLRQ</sequence>
<accession>A0A4Y9SBR3</accession>
<organism evidence="3 4">
    <name type="scientific">Duganella callida</name>
    <dbReference type="NCBI Taxonomy" id="2561932"/>
    <lineage>
        <taxon>Bacteria</taxon>
        <taxon>Pseudomonadati</taxon>
        <taxon>Pseudomonadota</taxon>
        <taxon>Betaproteobacteria</taxon>
        <taxon>Burkholderiales</taxon>
        <taxon>Oxalobacteraceae</taxon>
        <taxon>Telluria group</taxon>
        <taxon>Duganella</taxon>
    </lineage>
</organism>
<dbReference type="PANTHER" id="PTHR43689">
    <property type="entry name" value="HYDROLASE"/>
    <property type="match status" value="1"/>
</dbReference>
<name>A0A4Y9SBR3_9BURK</name>
<reference evidence="3 4" key="1">
    <citation type="submission" date="2019-03" db="EMBL/GenBank/DDBJ databases">
        <title>Draft Genome Sequence of Duganella callidus sp. nov., a Novel Duganella Species Isolated from Cultivated Soil.</title>
        <authorList>
            <person name="Raths R."/>
            <person name="Peta V."/>
            <person name="Bucking H."/>
        </authorList>
    </citation>
    <scope>NUCLEOTIDE SEQUENCE [LARGE SCALE GENOMIC DNA]</scope>
    <source>
        <strain evidence="3 4">DN04</strain>
    </source>
</reference>
<dbReference type="OrthoDB" id="7185741at2"/>
<proteinExistence type="predicted"/>
<dbReference type="InterPro" id="IPR000073">
    <property type="entry name" value="AB_hydrolase_1"/>
</dbReference>
<gene>
    <name evidence="3" type="ORF">E4L98_21340</name>
</gene>
<dbReference type="SUPFAM" id="SSF53474">
    <property type="entry name" value="alpha/beta-Hydrolases"/>
    <property type="match status" value="1"/>
</dbReference>
<evidence type="ECO:0000256" key="1">
    <source>
        <dbReference type="SAM" id="SignalP"/>
    </source>
</evidence>
<keyword evidence="4" id="KW-1185">Reference proteome</keyword>
<dbReference type="Proteomes" id="UP000297729">
    <property type="component" value="Unassembled WGS sequence"/>
</dbReference>